<evidence type="ECO:0000256" key="9">
    <source>
        <dbReference type="ARBA" id="ARBA00048540"/>
    </source>
</evidence>
<dbReference type="PANTHER" id="PTHR30040:SF2">
    <property type="entry name" value="FAD:PROTEIN FMN TRANSFERASE"/>
    <property type="match status" value="1"/>
</dbReference>
<evidence type="ECO:0000256" key="8">
    <source>
        <dbReference type="ARBA" id="ARBA00031306"/>
    </source>
</evidence>
<keyword evidence="13" id="KW-1185">Reference proteome</keyword>
<feature type="binding site" evidence="11">
    <location>
        <position position="271"/>
    </location>
    <ligand>
        <name>Mg(2+)</name>
        <dbReference type="ChEBI" id="CHEBI:18420"/>
    </ligand>
</feature>
<evidence type="ECO:0000313" key="13">
    <source>
        <dbReference type="Proteomes" id="UP000477651"/>
    </source>
</evidence>
<dbReference type="EMBL" id="JAAGYR010000015">
    <property type="protein sequence ID" value="NEN76241.1"/>
    <property type="molecule type" value="Genomic_DNA"/>
</dbReference>
<proteinExistence type="inferred from homology"/>
<keyword evidence="6 10" id="KW-0274">FAD</keyword>
<dbReference type="GO" id="GO:0016740">
    <property type="term" value="F:transferase activity"/>
    <property type="evidence" value="ECO:0007669"/>
    <property type="project" value="UniProtKB-UniRule"/>
</dbReference>
<feature type="binding site" evidence="11">
    <location>
        <position position="158"/>
    </location>
    <ligand>
        <name>Mg(2+)</name>
        <dbReference type="ChEBI" id="CHEBI:18420"/>
    </ligand>
</feature>
<evidence type="ECO:0000256" key="1">
    <source>
        <dbReference type="ARBA" id="ARBA00011955"/>
    </source>
</evidence>
<accession>A0A6L9Y783</accession>
<evidence type="ECO:0000256" key="11">
    <source>
        <dbReference type="PIRSR" id="PIRSR006268-2"/>
    </source>
</evidence>
<sequence>MTSSWAKPVEPVIWQGMALGAAADIRFFDVSQEKVDQLMPTIEKEIERLEHIFSLYQEKSVLNELNQKGFLAYPPADLLTVLSQSQYVYRLTKGKFDPSIQVLWKVYAEALKKNPRHLQPPSKEVIQQILNLVDFSAVEFNENYIKYHKQGLALSLNAIAQGYITDKVTDIIRQAGIKRALINVGEIRGLDSEQKGEWQVGIKNPMDQESIFFTIPLQNGGVSTSGGYGTVFDQQGQFTHLFNPKTGDNKDTYQSVTVVAPTASLADALSTAFAVSSLDEIKAVLQKLPELKVWVVDYQGKVLFKKE</sequence>
<keyword evidence="5 10" id="KW-0479">Metal-binding</keyword>
<dbReference type="Proteomes" id="UP000477651">
    <property type="component" value="Unassembled WGS sequence"/>
</dbReference>
<comment type="caution">
    <text evidence="12">The sequence shown here is derived from an EMBL/GenBank/DDBJ whole genome shotgun (WGS) entry which is preliminary data.</text>
</comment>
<keyword evidence="7 10" id="KW-0460">Magnesium</keyword>
<feature type="binding site" evidence="11">
    <location>
        <position position="267"/>
    </location>
    <ligand>
        <name>Mg(2+)</name>
        <dbReference type="ChEBI" id="CHEBI:18420"/>
    </ligand>
</feature>
<evidence type="ECO:0000256" key="6">
    <source>
        <dbReference type="ARBA" id="ARBA00022827"/>
    </source>
</evidence>
<comment type="similarity">
    <text evidence="10">Belongs to the ApbE family.</text>
</comment>
<dbReference type="AlphaFoldDB" id="A0A6L9Y783"/>
<evidence type="ECO:0000256" key="3">
    <source>
        <dbReference type="ARBA" id="ARBA00022630"/>
    </source>
</evidence>
<dbReference type="EC" id="2.7.1.180" evidence="1 10"/>
<organism evidence="12 13">
    <name type="scientific">Pelistega ratti</name>
    <dbReference type="NCBI Taxonomy" id="2652177"/>
    <lineage>
        <taxon>Bacteria</taxon>
        <taxon>Pseudomonadati</taxon>
        <taxon>Pseudomonadota</taxon>
        <taxon>Betaproteobacteria</taxon>
        <taxon>Burkholderiales</taxon>
        <taxon>Alcaligenaceae</taxon>
        <taxon>Pelistega</taxon>
    </lineage>
</organism>
<evidence type="ECO:0000256" key="7">
    <source>
        <dbReference type="ARBA" id="ARBA00022842"/>
    </source>
</evidence>
<reference evidence="12 13" key="1">
    <citation type="submission" date="2020-02" db="EMBL/GenBank/DDBJ databases">
        <title>Pelistega sp. NLN82 were isolated from wild rodents of the Hainan Island.</title>
        <authorList>
            <person name="Niu N."/>
            <person name="Zhou J."/>
        </authorList>
    </citation>
    <scope>NUCLEOTIDE SEQUENCE [LARGE SCALE GENOMIC DNA]</scope>
    <source>
        <strain evidence="12 13">NLN82</strain>
    </source>
</reference>
<comment type="catalytic activity">
    <reaction evidence="9 10">
        <text>L-threonyl-[protein] + FAD = FMN-L-threonyl-[protein] + AMP + H(+)</text>
        <dbReference type="Rhea" id="RHEA:36847"/>
        <dbReference type="Rhea" id="RHEA-COMP:11060"/>
        <dbReference type="Rhea" id="RHEA-COMP:11061"/>
        <dbReference type="ChEBI" id="CHEBI:15378"/>
        <dbReference type="ChEBI" id="CHEBI:30013"/>
        <dbReference type="ChEBI" id="CHEBI:57692"/>
        <dbReference type="ChEBI" id="CHEBI:74257"/>
        <dbReference type="ChEBI" id="CHEBI:456215"/>
        <dbReference type="EC" id="2.7.1.180"/>
    </reaction>
</comment>
<evidence type="ECO:0000256" key="2">
    <source>
        <dbReference type="ARBA" id="ARBA00016337"/>
    </source>
</evidence>
<dbReference type="InterPro" id="IPR003374">
    <property type="entry name" value="ApbE-like_sf"/>
</dbReference>
<comment type="cofactor">
    <cofactor evidence="11">
        <name>Mg(2+)</name>
        <dbReference type="ChEBI" id="CHEBI:18420"/>
    </cofactor>
    <cofactor evidence="11">
        <name>Mn(2+)</name>
        <dbReference type="ChEBI" id="CHEBI:29035"/>
    </cofactor>
    <text evidence="11">Magnesium. Can also use manganese.</text>
</comment>
<dbReference type="Gene3D" id="3.10.520.10">
    <property type="entry name" value="ApbE-like domains"/>
    <property type="match status" value="1"/>
</dbReference>
<dbReference type="InterPro" id="IPR024932">
    <property type="entry name" value="ApbE"/>
</dbReference>
<dbReference type="GO" id="GO:0046872">
    <property type="term" value="F:metal ion binding"/>
    <property type="evidence" value="ECO:0007669"/>
    <property type="project" value="UniProtKB-UniRule"/>
</dbReference>
<dbReference type="PIRSF" id="PIRSF006268">
    <property type="entry name" value="ApbE"/>
    <property type="match status" value="1"/>
</dbReference>
<evidence type="ECO:0000256" key="5">
    <source>
        <dbReference type="ARBA" id="ARBA00022723"/>
    </source>
</evidence>
<evidence type="ECO:0000313" key="12">
    <source>
        <dbReference type="EMBL" id="NEN76241.1"/>
    </source>
</evidence>
<keyword evidence="3 10" id="KW-0285">Flavoprotein</keyword>
<dbReference type="Pfam" id="PF02424">
    <property type="entry name" value="ApbE"/>
    <property type="match status" value="1"/>
</dbReference>
<protein>
    <recommendedName>
        <fullName evidence="2 10">FAD:protein FMN transferase</fullName>
        <ecNumber evidence="1 10">2.7.1.180</ecNumber>
    </recommendedName>
    <alternativeName>
        <fullName evidence="8 10">Flavin transferase</fullName>
    </alternativeName>
</protein>
<evidence type="ECO:0000256" key="4">
    <source>
        <dbReference type="ARBA" id="ARBA00022679"/>
    </source>
</evidence>
<evidence type="ECO:0000256" key="10">
    <source>
        <dbReference type="PIRNR" id="PIRNR006268"/>
    </source>
</evidence>
<gene>
    <name evidence="12" type="ORF">F9B74_07885</name>
</gene>
<dbReference type="PANTHER" id="PTHR30040">
    <property type="entry name" value="THIAMINE BIOSYNTHESIS LIPOPROTEIN APBE"/>
    <property type="match status" value="1"/>
</dbReference>
<name>A0A6L9Y783_9BURK</name>
<keyword evidence="4 10" id="KW-0808">Transferase</keyword>
<dbReference type="SUPFAM" id="SSF143631">
    <property type="entry name" value="ApbE-like"/>
    <property type="match status" value="1"/>
</dbReference>